<accession>A0ABS3QJB2</accession>
<dbReference type="EMBL" id="JAGETZ010000008">
    <property type="protein sequence ID" value="MBO2010869.1"/>
    <property type="molecule type" value="Genomic_DNA"/>
</dbReference>
<protein>
    <submittedName>
        <fullName evidence="1">Uncharacterized protein</fullName>
    </submittedName>
</protein>
<keyword evidence="2" id="KW-1185">Reference proteome</keyword>
<name>A0ABS3QJB2_9BACT</name>
<evidence type="ECO:0000313" key="2">
    <source>
        <dbReference type="Proteomes" id="UP000664369"/>
    </source>
</evidence>
<dbReference type="Proteomes" id="UP000664369">
    <property type="component" value="Unassembled WGS sequence"/>
</dbReference>
<gene>
    <name evidence="1" type="ORF">J4E00_17550</name>
</gene>
<dbReference type="InterPro" id="IPR053865">
    <property type="entry name" value="DUF6934"/>
</dbReference>
<proteinExistence type="predicted"/>
<organism evidence="1 2">
    <name type="scientific">Hymenobacter negativus</name>
    <dbReference type="NCBI Taxonomy" id="2795026"/>
    <lineage>
        <taxon>Bacteria</taxon>
        <taxon>Pseudomonadati</taxon>
        <taxon>Bacteroidota</taxon>
        <taxon>Cytophagia</taxon>
        <taxon>Cytophagales</taxon>
        <taxon>Hymenobacteraceae</taxon>
        <taxon>Hymenobacter</taxon>
    </lineage>
</organism>
<dbReference type="RefSeq" id="WP_208176523.1">
    <property type="nucleotide sequence ID" value="NZ_JAGETZ010000008.1"/>
</dbReference>
<comment type="caution">
    <text evidence="1">The sequence shown here is derived from an EMBL/GenBank/DDBJ whole genome shotgun (WGS) entry which is preliminary data.</text>
</comment>
<reference evidence="1 2" key="1">
    <citation type="submission" date="2021-03" db="EMBL/GenBank/DDBJ databases">
        <authorList>
            <person name="Kim M.K."/>
        </authorList>
    </citation>
    <scope>NUCLEOTIDE SEQUENCE [LARGE SCALE GENOMIC DNA]</scope>
    <source>
        <strain evidence="1 2">BT442</strain>
    </source>
</reference>
<evidence type="ECO:0000313" key="1">
    <source>
        <dbReference type="EMBL" id="MBO2010869.1"/>
    </source>
</evidence>
<sequence length="185" mass="21010">MKTISTYPIIEADDEPKSRKFFFESTGKQSIVKAVEYSFVMEYGLGGLYNLAFGDYDRATGAISDDKNSNNDDIWPVLNTVVNTVPTFFSEHPFATITVQGSDSGAEFEEQCKAICANKRCAGGCRNVDRRIKAYRFFVDRNYEELKQTYVFSGYISALQRVVPYQRNVKYDAIFVSKKQPITFA</sequence>
<dbReference type="Pfam" id="PF22028">
    <property type="entry name" value="DUF6934"/>
    <property type="match status" value="1"/>
</dbReference>